<feature type="transmembrane region" description="Helical" evidence="1">
    <location>
        <begin position="7"/>
        <end position="29"/>
    </location>
</feature>
<name>A0A0R3QPT5_9BILA</name>
<evidence type="ECO:0000313" key="4">
    <source>
        <dbReference type="WBParaSite" id="BTMF_0000972001-mRNA-1"/>
    </source>
</evidence>
<evidence type="ECO:0000313" key="3">
    <source>
        <dbReference type="Proteomes" id="UP000280834"/>
    </source>
</evidence>
<keyword evidence="1" id="KW-0812">Transmembrane</keyword>
<gene>
    <name evidence="2" type="ORF">BTMF_LOCUS7771</name>
</gene>
<reference evidence="4" key="1">
    <citation type="submission" date="2017-02" db="UniProtKB">
        <authorList>
            <consortium name="WormBaseParasite"/>
        </authorList>
    </citation>
    <scope>IDENTIFICATION</scope>
</reference>
<keyword evidence="1" id="KW-1133">Transmembrane helix</keyword>
<dbReference type="WBParaSite" id="BTMF_0000972001-mRNA-1">
    <property type="protein sequence ID" value="BTMF_0000972001-mRNA-1"/>
    <property type="gene ID" value="BTMF_0000972001"/>
</dbReference>
<feature type="transmembrane region" description="Helical" evidence="1">
    <location>
        <begin position="80"/>
        <end position="103"/>
    </location>
</feature>
<evidence type="ECO:0000313" key="2">
    <source>
        <dbReference type="EMBL" id="VDO25779.1"/>
    </source>
</evidence>
<dbReference type="EMBL" id="UZAG01016084">
    <property type="protein sequence ID" value="VDO25779.1"/>
    <property type="molecule type" value="Genomic_DNA"/>
</dbReference>
<organism evidence="4">
    <name type="scientific">Brugia timori</name>
    <dbReference type="NCBI Taxonomy" id="42155"/>
    <lineage>
        <taxon>Eukaryota</taxon>
        <taxon>Metazoa</taxon>
        <taxon>Ecdysozoa</taxon>
        <taxon>Nematoda</taxon>
        <taxon>Chromadorea</taxon>
        <taxon>Rhabditida</taxon>
        <taxon>Spirurina</taxon>
        <taxon>Spiruromorpha</taxon>
        <taxon>Filarioidea</taxon>
        <taxon>Onchocercidae</taxon>
        <taxon>Brugia</taxon>
    </lineage>
</organism>
<keyword evidence="1" id="KW-0472">Membrane</keyword>
<accession>A0A0R3QPT5</accession>
<protein>
    <submittedName>
        <fullName evidence="2 4">Uncharacterized protein</fullName>
    </submittedName>
</protein>
<keyword evidence="3" id="KW-1185">Reference proteome</keyword>
<evidence type="ECO:0000256" key="1">
    <source>
        <dbReference type="SAM" id="Phobius"/>
    </source>
</evidence>
<sequence length="117" mass="13627">MEITSTIFYISRNVIIVIGLSIYICLYTYTSTNFYYQLYIADDALNFSSPFSISVSQLSCGIEELISFFLQRKFHGSTDYLVFFLGIFRLKLISLVILIRICYSAELCGQWYYSVYC</sequence>
<dbReference type="AlphaFoldDB" id="A0A0R3QPT5"/>
<dbReference type="Proteomes" id="UP000280834">
    <property type="component" value="Unassembled WGS sequence"/>
</dbReference>
<proteinExistence type="predicted"/>
<reference evidence="2 3" key="2">
    <citation type="submission" date="2018-11" db="EMBL/GenBank/DDBJ databases">
        <authorList>
            <consortium name="Pathogen Informatics"/>
        </authorList>
    </citation>
    <scope>NUCLEOTIDE SEQUENCE [LARGE SCALE GENOMIC DNA]</scope>
</reference>